<dbReference type="EMBL" id="CP045423">
    <property type="protein sequence ID" value="QFU17540.1"/>
    <property type="molecule type" value="Genomic_DNA"/>
</dbReference>
<keyword evidence="4 8" id="KW-0418">Kinase</keyword>
<dbReference type="PANTHER" id="PTHR46566">
    <property type="entry name" value="1-PHOSPHOFRUCTOKINASE-RELATED"/>
    <property type="match status" value="1"/>
</dbReference>
<organism evidence="8 9">
    <name type="scientific">Microvirga thermotolerans</name>
    <dbReference type="NCBI Taxonomy" id="2651334"/>
    <lineage>
        <taxon>Bacteria</taxon>
        <taxon>Pseudomonadati</taxon>
        <taxon>Pseudomonadota</taxon>
        <taxon>Alphaproteobacteria</taxon>
        <taxon>Hyphomicrobiales</taxon>
        <taxon>Methylobacteriaceae</taxon>
        <taxon>Microvirga</taxon>
    </lineage>
</organism>
<evidence type="ECO:0000256" key="6">
    <source>
        <dbReference type="PIRNR" id="PIRNR000535"/>
    </source>
</evidence>
<dbReference type="InterPro" id="IPR017583">
    <property type="entry name" value="Tagatose/fructose_Pkinase"/>
</dbReference>
<dbReference type="CDD" id="cd01164">
    <property type="entry name" value="FruK_PfkB_like"/>
    <property type="match status" value="1"/>
</dbReference>
<dbReference type="NCBIfam" id="TIGR03168">
    <property type="entry name" value="1-PFK"/>
    <property type="match status" value="1"/>
</dbReference>
<evidence type="ECO:0000256" key="4">
    <source>
        <dbReference type="ARBA" id="ARBA00022777"/>
    </source>
</evidence>
<protein>
    <recommendedName>
        <fullName evidence="6">Phosphofructokinase</fullName>
    </recommendedName>
</protein>
<dbReference type="SUPFAM" id="SSF53613">
    <property type="entry name" value="Ribokinase-like"/>
    <property type="match status" value="1"/>
</dbReference>
<keyword evidence="2 6" id="KW-0808">Transferase</keyword>
<dbReference type="PIRSF" id="PIRSF000535">
    <property type="entry name" value="1PFK/6PFK/LacC"/>
    <property type="match status" value="1"/>
</dbReference>
<dbReference type="InterPro" id="IPR029056">
    <property type="entry name" value="Ribokinase-like"/>
</dbReference>
<feature type="domain" description="Carbohydrate kinase PfkB" evidence="7">
    <location>
        <begin position="12"/>
        <end position="294"/>
    </location>
</feature>
<accession>A0A5P9K1I8</accession>
<proteinExistence type="inferred from homology"/>
<dbReference type="Gene3D" id="3.40.1190.20">
    <property type="match status" value="1"/>
</dbReference>
<dbReference type="PANTHER" id="PTHR46566:SF2">
    <property type="entry name" value="ATP-DEPENDENT 6-PHOSPHOFRUCTOKINASE ISOZYME 2"/>
    <property type="match status" value="1"/>
</dbReference>
<keyword evidence="3" id="KW-0547">Nucleotide-binding</keyword>
<reference evidence="8 9" key="1">
    <citation type="submission" date="2019-10" db="EMBL/GenBank/DDBJ databases">
        <title>Isolation, Identification of Microvirga thermotolerans HR1, a novel thermophilic bacterium and Comparative Genomics of the genus Microvirga.</title>
        <authorList>
            <person name="Li J."/>
            <person name="Zhang W."/>
            <person name="Lin M."/>
            <person name="Wang J."/>
        </authorList>
    </citation>
    <scope>NUCLEOTIDE SEQUENCE [LARGE SCALE GENOMIC DNA]</scope>
    <source>
        <strain evidence="8 9">HR1</strain>
    </source>
</reference>
<dbReference type="Pfam" id="PF00294">
    <property type="entry name" value="PfkB"/>
    <property type="match status" value="1"/>
</dbReference>
<evidence type="ECO:0000256" key="1">
    <source>
        <dbReference type="ARBA" id="ARBA00010688"/>
    </source>
</evidence>
<keyword evidence="5" id="KW-0067">ATP-binding</keyword>
<gene>
    <name evidence="8" type="ORF">GDR74_15705</name>
</gene>
<dbReference type="InterPro" id="IPR002173">
    <property type="entry name" value="Carboh/pur_kinase_PfkB_CS"/>
</dbReference>
<dbReference type="AlphaFoldDB" id="A0A5P9K1I8"/>
<evidence type="ECO:0000313" key="9">
    <source>
        <dbReference type="Proteomes" id="UP000325614"/>
    </source>
</evidence>
<dbReference type="GO" id="GO:0005524">
    <property type="term" value="F:ATP binding"/>
    <property type="evidence" value="ECO:0007669"/>
    <property type="project" value="UniProtKB-KW"/>
</dbReference>
<keyword evidence="9" id="KW-1185">Reference proteome</keyword>
<dbReference type="InterPro" id="IPR011611">
    <property type="entry name" value="PfkB_dom"/>
</dbReference>
<sequence length="321" mass="33621">MAEIVTLTMNPALDIATGAEAVVPTDKIRCGPPRYDPGGGGINVARVITTLGGEALAVFPAGGASGQALEALLKRDRIPSCRVPVSGSTRESFTVDERRTGLQYRFVLPGPEIGEAEWKACLDRLAAQAQGARFVVASGSLPPGVPAGFFQSVADLSRDLGARFVLDTSGEPLRRMRSGVYLLKPSLRELREWTGQALARDAEQVAAARGMIERGLSEIVVISKGGEGALLVLADGAERLPAIEVPVRSAVGAGDSMVGAIVFGLVKGLSLRDAVRMGMAAGAATLMTPGTELCRREDVERLYEAARAMQGIPVSAPESSR</sequence>
<evidence type="ECO:0000313" key="8">
    <source>
        <dbReference type="EMBL" id="QFU17540.1"/>
    </source>
</evidence>
<dbReference type="GO" id="GO:0005829">
    <property type="term" value="C:cytosol"/>
    <property type="evidence" value="ECO:0007669"/>
    <property type="project" value="TreeGrafter"/>
</dbReference>
<evidence type="ECO:0000256" key="5">
    <source>
        <dbReference type="ARBA" id="ARBA00022840"/>
    </source>
</evidence>
<evidence type="ECO:0000256" key="2">
    <source>
        <dbReference type="ARBA" id="ARBA00022679"/>
    </source>
</evidence>
<dbReference type="GO" id="GO:0003872">
    <property type="term" value="F:6-phosphofructokinase activity"/>
    <property type="evidence" value="ECO:0007669"/>
    <property type="project" value="TreeGrafter"/>
</dbReference>
<evidence type="ECO:0000256" key="3">
    <source>
        <dbReference type="ARBA" id="ARBA00022741"/>
    </source>
</evidence>
<comment type="similarity">
    <text evidence="1 6">Belongs to the carbohydrate kinase PfkB family.</text>
</comment>
<name>A0A5P9K1I8_9HYPH</name>
<dbReference type="RefSeq" id="WP_152587174.1">
    <property type="nucleotide sequence ID" value="NZ_CP045423.1"/>
</dbReference>
<dbReference type="Proteomes" id="UP000325614">
    <property type="component" value="Chromosome"/>
</dbReference>
<dbReference type="KEGG" id="mico:GDR74_15705"/>
<evidence type="ECO:0000259" key="7">
    <source>
        <dbReference type="Pfam" id="PF00294"/>
    </source>
</evidence>
<dbReference type="PROSITE" id="PS00583">
    <property type="entry name" value="PFKB_KINASES_1"/>
    <property type="match status" value="1"/>
</dbReference>